<dbReference type="EMBL" id="JAVAMP010000057">
    <property type="protein sequence ID" value="MDP5277273.1"/>
    <property type="molecule type" value="Genomic_DNA"/>
</dbReference>
<comment type="caution">
    <text evidence="1">The sequence shown here is derived from an EMBL/GenBank/DDBJ whole genome shotgun (WGS) entry which is preliminary data.</text>
</comment>
<evidence type="ECO:0000313" key="2">
    <source>
        <dbReference type="Proteomes" id="UP001231941"/>
    </source>
</evidence>
<sequence>MKQLTKEDKQAVLDVLNSFEVYEECLIDGYILVENNEENRKRLNDVGVTDKEIDNVADKDFFCTIALAFNGGYADNYEIGKFILWDPIDDELKERVREFKGTETDALRLLEALEKAEGVKEVV</sequence>
<keyword evidence="2" id="KW-1185">Reference proteome</keyword>
<reference evidence="1 2" key="1">
    <citation type="submission" date="2023-08" db="EMBL/GenBank/DDBJ databases">
        <authorList>
            <person name="Park J.-S."/>
        </authorList>
    </citation>
    <scope>NUCLEOTIDE SEQUENCE [LARGE SCALE GENOMIC DNA]</scope>
    <source>
        <strain evidence="1 2">2205SS18-9</strain>
    </source>
</reference>
<evidence type="ECO:0000313" key="1">
    <source>
        <dbReference type="EMBL" id="MDP5277273.1"/>
    </source>
</evidence>
<name>A0ABT9J718_9BACL</name>
<proteinExistence type="predicted"/>
<dbReference type="Proteomes" id="UP001231941">
    <property type="component" value="Unassembled WGS sequence"/>
</dbReference>
<protein>
    <submittedName>
        <fullName evidence="1">Uncharacterized protein</fullName>
    </submittedName>
</protein>
<accession>A0ABT9J718</accession>
<gene>
    <name evidence="1" type="ORF">Q5Y73_24640</name>
</gene>
<organism evidence="1 2">
    <name type="scientific">Chengkuizengella axinellae</name>
    <dbReference type="NCBI Taxonomy" id="3064388"/>
    <lineage>
        <taxon>Bacteria</taxon>
        <taxon>Bacillati</taxon>
        <taxon>Bacillota</taxon>
        <taxon>Bacilli</taxon>
        <taxon>Bacillales</taxon>
        <taxon>Paenibacillaceae</taxon>
        <taxon>Chengkuizengella</taxon>
    </lineage>
</organism>